<name>A0A9P8XU30_9PEZI</name>
<keyword evidence="1" id="KW-0732">Signal</keyword>
<sequence>MESIWRLVTYWLSWRLGAACIPVNRLARGQSEEATIPKEKEGPCRKESPSCSIIRLFGTVHPASDSKLRCCSRIIDKRREAAIAGHHHDDENGKTAQMSSRTYTTLQCSIRRFCSTPLSVPLILSSCI</sequence>
<accession>A0A9P8XU30</accession>
<comment type="caution">
    <text evidence="2">The sequence shown here is derived from an EMBL/GenBank/DDBJ whole genome shotgun (WGS) entry which is preliminary data.</text>
</comment>
<proteinExistence type="predicted"/>
<feature type="chain" id="PRO_5040128804" description="Secreted protein" evidence="1">
    <location>
        <begin position="21"/>
        <end position="128"/>
    </location>
</feature>
<evidence type="ECO:0008006" key="4">
    <source>
        <dbReference type="Google" id="ProtNLM"/>
    </source>
</evidence>
<dbReference type="AlphaFoldDB" id="A0A9P8XU30"/>
<dbReference type="EMBL" id="JAGTJQ010000011">
    <property type="protein sequence ID" value="KAH7018127.1"/>
    <property type="molecule type" value="Genomic_DNA"/>
</dbReference>
<evidence type="ECO:0000313" key="3">
    <source>
        <dbReference type="Proteomes" id="UP000756346"/>
    </source>
</evidence>
<reference evidence="2" key="1">
    <citation type="journal article" date="2021" name="Nat. Commun.">
        <title>Genetic determinants of endophytism in the Arabidopsis root mycobiome.</title>
        <authorList>
            <person name="Mesny F."/>
            <person name="Miyauchi S."/>
            <person name="Thiergart T."/>
            <person name="Pickel B."/>
            <person name="Atanasova L."/>
            <person name="Karlsson M."/>
            <person name="Huettel B."/>
            <person name="Barry K.W."/>
            <person name="Haridas S."/>
            <person name="Chen C."/>
            <person name="Bauer D."/>
            <person name="Andreopoulos W."/>
            <person name="Pangilinan J."/>
            <person name="LaButti K."/>
            <person name="Riley R."/>
            <person name="Lipzen A."/>
            <person name="Clum A."/>
            <person name="Drula E."/>
            <person name="Henrissat B."/>
            <person name="Kohler A."/>
            <person name="Grigoriev I.V."/>
            <person name="Martin F.M."/>
            <person name="Hacquard S."/>
        </authorList>
    </citation>
    <scope>NUCLEOTIDE SEQUENCE</scope>
    <source>
        <strain evidence="2">MPI-CAGE-CH-0230</strain>
    </source>
</reference>
<dbReference type="Proteomes" id="UP000756346">
    <property type="component" value="Unassembled WGS sequence"/>
</dbReference>
<feature type="signal peptide" evidence="1">
    <location>
        <begin position="1"/>
        <end position="20"/>
    </location>
</feature>
<dbReference type="GeneID" id="70185006"/>
<protein>
    <recommendedName>
        <fullName evidence="4">Secreted protein</fullName>
    </recommendedName>
</protein>
<keyword evidence="3" id="KW-1185">Reference proteome</keyword>
<gene>
    <name evidence="2" type="ORF">B0I36DRAFT_335347</name>
</gene>
<organism evidence="2 3">
    <name type="scientific">Microdochium trichocladiopsis</name>
    <dbReference type="NCBI Taxonomy" id="1682393"/>
    <lineage>
        <taxon>Eukaryota</taxon>
        <taxon>Fungi</taxon>
        <taxon>Dikarya</taxon>
        <taxon>Ascomycota</taxon>
        <taxon>Pezizomycotina</taxon>
        <taxon>Sordariomycetes</taxon>
        <taxon>Xylariomycetidae</taxon>
        <taxon>Xylariales</taxon>
        <taxon>Microdochiaceae</taxon>
        <taxon>Microdochium</taxon>
    </lineage>
</organism>
<evidence type="ECO:0000313" key="2">
    <source>
        <dbReference type="EMBL" id="KAH7018127.1"/>
    </source>
</evidence>
<dbReference type="RefSeq" id="XP_046006394.1">
    <property type="nucleotide sequence ID" value="XM_046155460.1"/>
</dbReference>
<evidence type="ECO:0000256" key="1">
    <source>
        <dbReference type="SAM" id="SignalP"/>
    </source>
</evidence>